<evidence type="ECO:0000259" key="10">
    <source>
        <dbReference type="PROSITE" id="PS50850"/>
    </source>
</evidence>
<evidence type="ECO:0000313" key="11">
    <source>
        <dbReference type="EMBL" id="TFK24061.1"/>
    </source>
</evidence>
<dbReference type="STRING" id="230819.A0A5C3KTY1"/>
<dbReference type="InterPro" id="IPR005829">
    <property type="entry name" value="Sugar_transporter_CS"/>
</dbReference>
<keyword evidence="12" id="KW-1185">Reference proteome</keyword>
<evidence type="ECO:0000256" key="2">
    <source>
        <dbReference type="ARBA" id="ARBA00010992"/>
    </source>
</evidence>
<feature type="transmembrane region" description="Helical" evidence="9">
    <location>
        <begin position="387"/>
        <end position="406"/>
    </location>
</feature>
<name>A0A5C3KTY1_COPMA</name>
<dbReference type="GO" id="GO:0016020">
    <property type="term" value="C:membrane"/>
    <property type="evidence" value="ECO:0007669"/>
    <property type="project" value="UniProtKB-SubCell"/>
</dbReference>
<dbReference type="GO" id="GO:0005351">
    <property type="term" value="F:carbohydrate:proton symporter activity"/>
    <property type="evidence" value="ECO:0007669"/>
    <property type="project" value="TreeGrafter"/>
</dbReference>
<evidence type="ECO:0000313" key="12">
    <source>
        <dbReference type="Proteomes" id="UP000307440"/>
    </source>
</evidence>
<dbReference type="PANTHER" id="PTHR48022">
    <property type="entry name" value="PLASTIDIC GLUCOSE TRANSPORTER 4"/>
    <property type="match status" value="1"/>
</dbReference>
<evidence type="ECO:0000256" key="5">
    <source>
        <dbReference type="ARBA" id="ARBA00022989"/>
    </source>
</evidence>
<evidence type="ECO:0000256" key="4">
    <source>
        <dbReference type="ARBA" id="ARBA00022692"/>
    </source>
</evidence>
<comment type="subcellular location">
    <subcellularLocation>
        <location evidence="1">Membrane</location>
        <topology evidence="1">Multi-pass membrane protein</topology>
    </subcellularLocation>
</comment>
<dbReference type="PROSITE" id="PS50850">
    <property type="entry name" value="MFS"/>
    <property type="match status" value="1"/>
</dbReference>
<keyword evidence="6 9" id="KW-0472">Membrane</keyword>
<dbReference type="SUPFAM" id="SSF103473">
    <property type="entry name" value="MFS general substrate transporter"/>
    <property type="match status" value="1"/>
</dbReference>
<comment type="similarity">
    <text evidence="2 8">Belongs to the major facilitator superfamily. Sugar transporter (TC 2.A.1.1) family.</text>
</comment>
<proteinExistence type="inferred from homology"/>
<dbReference type="PRINTS" id="PR00171">
    <property type="entry name" value="SUGRTRNSPORT"/>
</dbReference>
<keyword evidence="4 9" id="KW-0812">Transmembrane</keyword>
<dbReference type="AlphaFoldDB" id="A0A5C3KTY1"/>
<evidence type="ECO:0000256" key="7">
    <source>
        <dbReference type="ARBA" id="ARBA00049119"/>
    </source>
</evidence>
<evidence type="ECO:0000256" key="6">
    <source>
        <dbReference type="ARBA" id="ARBA00023136"/>
    </source>
</evidence>
<reference evidence="11 12" key="1">
    <citation type="journal article" date="2019" name="Nat. Ecol. Evol.">
        <title>Megaphylogeny resolves global patterns of mushroom evolution.</title>
        <authorList>
            <person name="Varga T."/>
            <person name="Krizsan K."/>
            <person name="Foldi C."/>
            <person name="Dima B."/>
            <person name="Sanchez-Garcia M."/>
            <person name="Sanchez-Ramirez S."/>
            <person name="Szollosi G.J."/>
            <person name="Szarkandi J.G."/>
            <person name="Papp V."/>
            <person name="Albert L."/>
            <person name="Andreopoulos W."/>
            <person name="Angelini C."/>
            <person name="Antonin V."/>
            <person name="Barry K.W."/>
            <person name="Bougher N.L."/>
            <person name="Buchanan P."/>
            <person name="Buyck B."/>
            <person name="Bense V."/>
            <person name="Catcheside P."/>
            <person name="Chovatia M."/>
            <person name="Cooper J."/>
            <person name="Damon W."/>
            <person name="Desjardin D."/>
            <person name="Finy P."/>
            <person name="Geml J."/>
            <person name="Haridas S."/>
            <person name="Hughes K."/>
            <person name="Justo A."/>
            <person name="Karasinski D."/>
            <person name="Kautmanova I."/>
            <person name="Kiss B."/>
            <person name="Kocsube S."/>
            <person name="Kotiranta H."/>
            <person name="LaButti K.M."/>
            <person name="Lechner B.E."/>
            <person name="Liimatainen K."/>
            <person name="Lipzen A."/>
            <person name="Lukacs Z."/>
            <person name="Mihaltcheva S."/>
            <person name="Morgado L.N."/>
            <person name="Niskanen T."/>
            <person name="Noordeloos M.E."/>
            <person name="Ohm R.A."/>
            <person name="Ortiz-Santana B."/>
            <person name="Ovrebo C."/>
            <person name="Racz N."/>
            <person name="Riley R."/>
            <person name="Savchenko A."/>
            <person name="Shiryaev A."/>
            <person name="Soop K."/>
            <person name="Spirin V."/>
            <person name="Szebenyi C."/>
            <person name="Tomsovsky M."/>
            <person name="Tulloss R.E."/>
            <person name="Uehling J."/>
            <person name="Grigoriev I.V."/>
            <person name="Vagvolgyi C."/>
            <person name="Papp T."/>
            <person name="Martin F.M."/>
            <person name="Miettinen O."/>
            <person name="Hibbett D.S."/>
            <person name="Nagy L.G."/>
        </authorList>
    </citation>
    <scope>NUCLEOTIDE SEQUENCE [LARGE SCALE GENOMIC DNA]</scope>
    <source>
        <strain evidence="11 12">CBS 121175</strain>
    </source>
</reference>
<feature type="transmembrane region" description="Helical" evidence="9">
    <location>
        <begin position="452"/>
        <end position="473"/>
    </location>
</feature>
<evidence type="ECO:0000256" key="9">
    <source>
        <dbReference type="SAM" id="Phobius"/>
    </source>
</evidence>
<accession>A0A5C3KTY1</accession>
<feature type="transmembrane region" description="Helical" evidence="9">
    <location>
        <begin position="203"/>
        <end position="220"/>
    </location>
</feature>
<organism evidence="11 12">
    <name type="scientific">Coprinopsis marcescibilis</name>
    <name type="common">Agaric fungus</name>
    <name type="synonym">Psathyrella marcescibilis</name>
    <dbReference type="NCBI Taxonomy" id="230819"/>
    <lineage>
        <taxon>Eukaryota</taxon>
        <taxon>Fungi</taxon>
        <taxon>Dikarya</taxon>
        <taxon>Basidiomycota</taxon>
        <taxon>Agaricomycotina</taxon>
        <taxon>Agaricomycetes</taxon>
        <taxon>Agaricomycetidae</taxon>
        <taxon>Agaricales</taxon>
        <taxon>Agaricineae</taxon>
        <taxon>Psathyrellaceae</taxon>
        <taxon>Coprinopsis</taxon>
    </lineage>
</organism>
<feature type="transmembrane region" description="Helical" evidence="9">
    <location>
        <begin position="77"/>
        <end position="96"/>
    </location>
</feature>
<evidence type="ECO:0000256" key="1">
    <source>
        <dbReference type="ARBA" id="ARBA00004141"/>
    </source>
</evidence>
<dbReference type="PANTHER" id="PTHR48022:SF74">
    <property type="entry name" value="SUGAR TRANSPORTER, PUTATIVE (AFU_ORTHOLOGUE AFUA_8G02010)-RELATED"/>
    <property type="match status" value="1"/>
</dbReference>
<dbReference type="InterPro" id="IPR005828">
    <property type="entry name" value="MFS_sugar_transport-like"/>
</dbReference>
<dbReference type="OrthoDB" id="648285at2759"/>
<protein>
    <submittedName>
        <fullName evidence="11">General substrate transporter</fullName>
    </submittedName>
</protein>
<feature type="transmembrane region" description="Helical" evidence="9">
    <location>
        <begin position="353"/>
        <end position="375"/>
    </location>
</feature>
<keyword evidence="3 8" id="KW-0813">Transport</keyword>
<dbReference type="Gene3D" id="1.20.1250.20">
    <property type="entry name" value="MFS general substrate transporter like domains"/>
    <property type="match status" value="1"/>
</dbReference>
<dbReference type="Proteomes" id="UP000307440">
    <property type="component" value="Unassembled WGS sequence"/>
</dbReference>
<dbReference type="Pfam" id="PF00083">
    <property type="entry name" value="Sugar_tr"/>
    <property type="match status" value="1"/>
</dbReference>
<sequence>MLSFKHRKIKNRYPRWMVGKPLLFASSALASLGDAMFGYSQGVIAAAQVQPTFIKRMYGPSLSFQDIENGNIGVNPFVQAVAISCLNITAFLASFASSYTCDYLGRRMSVRIGAFIYFVAALIQIFMPNFAALIIGRCIQGVGVGILSMTVPILQCEIAPGHSRGLFVAIEYFFLNTGYALSAWVGYGFFFKEPSELSWRGPYIVQAILSVILFLWTFILPETPRWLIQSGRREEALQVLADLHGTGDVYDPMIVKSFMEIEVAINTERALGDCSWTQLFTQYKSRAMVGVSCQQFAQSNGINAILYFLPENLLRAGFVIQEALLYSGACAIIYCAGTIPTMIFIDKWGRRKFLLVGSAGLTLALACLGALQFHVDKLPEGSEAMRATAFGFFAAVCVYLFVYGATWGPTPWLLGAEIFPIRARGKGMALSTSVNWITNFLLAFITPPLFSVIHGGFYFVLLGSCATSGFIVWKMYPETAGKTLEQLGEVFGDDAGAVERKVSQGVRASMSMSMSRSHGDMLPDPRRLVDMALMPASEDTLATNASPEKKD</sequence>
<comment type="catalytic activity">
    <reaction evidence="7">
        <text>myo-inositol(out) + H(+)(out) = myo-inositol(in) + H(+)(in)</text>
        <dbReference type="Rhea" id="RHEA:60364"/>
        <dbReference type="ChEBI" id="CHEBI:15378"/>
        <dbReference type="ChEBI" id="CHEBI:17268"/>
    </reaction>
</comment>
<feature type="transmembrane region" description="Helical" evidence="9">
    <location>
        <begin position="166"/>
        <end position="191"/>
    </location>
</feature>
<dbReference type="InterPro" id="IPR020846">
    <property type="entry name" value="MFS_dom"/>
</dbReference>
<feature type="domain" description="Major facilitator superfamily (MFS) profile" evidence="10">
    <location>
        <begin position="26"/>
        <end position="480"/>
    </location>
</feature>
<dbReference type="PROSITE" id="PS00216">
    <property type="entry name" value="SUGAR_TRANSPORT_1"/>
    <property type="match status" value="1"/>
</dbReference>
<gene>
    <name evidence="11" type="ORF">FA15DRAFT_641608</name>
</gene>
<feature type="transmembrane region" description="Helical" evidence="9">
    <location>
        <begin position="108"/>
        <end position="127"/>
    </location>
</feature>
<keyword evidence="5 9" id="KW-1133">Transmembrane helix</keyword>
<evidence type="ECO:0000256" key="3">
    <source>
        <dbReference type="ARBA" id="ARBA00022448"/>
    </source>
</evidence>
<dbReference type="InterPro" id="IPR003663">
    <property type="entry name" value="Sugar/inositol_transpt"/>
</dbReference>
<dbReference type="PROSITE" id="PS00217">
    <property type="entry name" value="SUGAR_TRANSPORT_2"/>
    <property type="match status" value="1"/>
</dbReference>
<dbReference type="NCBIfam" id="TIGR00879">
    <property type="entry name" value="SP"/>
    <property type="match status" value="1"/>
</dbReference>
<feature type="transmembrane region" description="Helical" evidence="9">
    <location>
        <begin position="427"/>
        <end position="446"/>
    </location>
</feature>
<evidence type="ECO:0000256" key="8">
    <source>
        <dbReference type="RuleBase" id="RU003346"/>
    </source>
</evidence>
<dbReference type="InterPro" id="IPR050360">
    <property type="entry name" value="MFS_Sugar_Transporters"/>
</dbReference>
<dbReference type="EMBL" id="ML210207">
    <property type="protein sequence ID" value="TFK24061.1"/>
    <property type="molecule type" value="Genomic_DNA"/>
</dbReference>
<dbReference type="InterPro" id="IPR036259">
    <property type="entry name" value="MFS_trans_sf"/>
</dbReference>